<sequence length="226" mass="24923">MPLTIPPINFDSESDDSLRTSDPFYASASTDEIAKQMLGMLLTYESPKGKVGGWIVETEAYMGQKDSAAHAFKGRRTASNEPLYGPPGTVYIYSIHGRYLLDVAAQEKDVPQGVLIRAIEPTIGKDIMLTNRAKDGVDLTNGPGKLMEAFGISDKKMNMHIFGDVALDIHQDEKKVPAAIESSNRIGVSNQGDWATKPLRYFVKGNPFVSGIRKRDVDSETRGWRE</sequence>
<dbReference type="PATRIC" id="fig|1423786.4.peg.572"/>
<comment type="caution">
    <text evidence="6">The sequence shown here is derived from an EMBL/GenBank/DDBJ whole genome shotgun (WGS) entry which is preliminary data.</text>
</comment>
<evidence type="ECO:0000313" key="7">
    <source>
        <dbReference type="Proteomes" id="UP000051010"/>
    </source>
</evidence>
<organism evidence="6 7">
    <name type="scientific">Lentilactobacillus parafarraginis DSM 18390 = JCM 14109</name>
    <dbReference type="NCBI Taxonomy" id="1423786"/>
    <lineage>
        <taxon>Bacteria</taxon>
        <taxon>Bacillati</taxon>
        <taxon>Bacillota</taxon>
        <taxon>Bacilli</taxon>
        <taxon>Lactobacillales</taxon>
        <taxon>Lactobacillaceae</taxon>
        <taxon>Lentilactobacillus</taxon>
    </lineage>
</organism>
<dbReference type="NCBIfam" id="TIGR00567">
    <property type="entry name" value="3mg"/>
    <property type="match status" value="1"/>
</dbReference>
<dbReference type="PANTHER" id="PTHR10429">
    <property type="entry name" value="DNA-3-METHYLADENINE GLYCOSYLASE"/>
    <property type="match status" value="1"/>
</dbReference>
<evidence type="ECO:0000256" key="1">
    <source>
        <dbReference type="ARBA" id="ARBA00009232"/>
    </source>
</evidence>
<dbReference type="EC" id="3.2.2.-" evidence="5"/>
<dbReference type="Pfam" id="PF02245">
    <property type="entry name" value="Pur_DNA_glyco"/>
    <property type="match status" value="1"/>
</dbReference>
<evidence type="ECO:0000313" key="6">
    <source>
        <dbReference type="EMBL" id="KRM44422.1"/>
    </source>
</evidence>
<dbReference type="GO" id="GO:0006284">
    <property type="term" value="P:base-excision repair"/>
    <property type="evidence" value="ECO:0007669"/>
    <property type="project" value="InterPro"/>
</dbReference>
<evidence type="ECO:0000256" key="3">
    <source>
        <dbReference type="ARBA" id="ARBA00022801"/>
    </source>
</evidence>
<dbReference type="PANTHER" id="PTHR10429:SF0">
    <property type="entry name" value="DNA-3-METHYLADENINE GLYCOSYLASE"/>
    <property type="match status" value="1"/>
</dbReference>
<evidence type="ECO:0000256" key="5">
    <source>
        <dbReference type="HAMAP-Rule" id="MF_00527"/>
    </source>
</evidence>
<dbReference type="FunFam" id="3.10.300.10:FF:000001">
    <property type="entry name" value="Putative 3-methyladenine DNA glycosylase"/>
    <property type="match status" value="1"/>
</dbReference>
<accession>A0A0R1YXR5</accession>
<dbReference type="Proteomes" id="UP000051010">
    <property type="component" value="Unassembled WGS sequence"/>
</dbReference>
<name>A0A0R1YXR5_9LACO</name>
<dbReference type="AlphaFoldDB" id="A0A0R1YXR5"/>
<gene>
    <name evidence="6" type="ORF">FD47_GL000549</name>
</gene>
<dbReference type="GO" id="GO:0003677">
    <property type="term" value="F:DNA binding"/>
    <property type="evidence" value="ECO:0007669"/>
    <property type="project" value="InterPro"/>
</dbReference>
<dbReference type="InterPro" id="IPR036995">
    <property type="entry name" value="MPG_sf"/>
</dbReference>
<comment type="similarity">
    <text evidence="1 5">Belongs to the DNA glycosylase MPG family.</text>
</comment>
<keyword evidence="4 5" id="KW-0234">DNA repair</keyword>
<dbReference type="GO" id="GO:0003905">
    <property type="term" value="F:alkylbase DNA N-glycosylase activity"/>
    <property type="evidence" value="ECO:0007669"/>
    <property type="project" value="InterPro"/>
</dbReference>
<dbReference type="InterPro" id="IPR011034">
    <property type="entry name" value="Formyl_transferase-like_C_sf"/>
</dbReference>
<dbReference type="InterPro" id="IPR003180">
    <property type="entry name" value="MPG"/>
</dbReference>
<dbReference type="CDD" id="cd00540">
    <property type="entry name" value="AAG"/>
    <property type="match status" value="1"/>
</dbReference>
<keyword evidence="3 5" id="KW-0378">Hydrolase</keyword>
<keyword evidence="2 5" id="KW-0227">DNA damage</keyword>
<evidence type="ECO:0000256" key="2">
    <source>
        <dbReference type="ARBA" id="ARBA00022763"/>
    </source>
</evidence>
<dbReference type="Gene3D" id="3.10.300.10">
    <property type="entry name" value="Methylpurine-DNA glycosylase (MPG)"/>
    <property type="match status" value="1"/>
</dbReference>
<dbReference type="SUPFAM" id="SSF50486">
    <property type="entry name" value="FMT C-terminal domain-like"/>
    <property type="match status" value="1"/>
</dbReference>
<reference evidence="6 7" key="1">
    <citation type="journal article" date="2015" name="Genome Announc.">
        <title>Expanding the biotechnology potential of lactobacilli through comparative genomics of 213 strains and associated genera.</title>
        <authorList>
            <person name="Sun Z."/>
            <person name="Harris H.M."/>
            <person name="McCann A."/>
            <person name="Guo C."/>
            <person name="Argimon S."/>
            <person name="Zhang W."/>
            <person name="Yang X."/>
            <person name="Jeffery I.B."/>
            <person name="Cooney J.C."/>
            <person name="Kagawa T.F."/>
            <person name="Liu W."/>
            <person name="Song Y."/>
            <person name="Salvetti E."/>
            <person name="Wrobel A."/>
            <person name="Rasinkangas P."/>
            <person name="Parkhill J."/>
            <person name="Rea M.C."/>
            <person name="O'Sullivan O."/>
            <person name="Ritari J."/>
            <person name="Douillard F.P."/>
            <person name="Paul Ross R."/>
            <person name="Yang R."/>
            <person name="Briner A.E."/>
            <person name="Felis G.E."/>
            <person name="de Vos W.M."/>
            <person name="Barrangou R."/>
            <person name="Klaenhammer T.R."/>
            <person name="Caufield P.W."/>
            <person name="Cui Y."/>
            <person name="Zhang H."/>
            <person name="O'Toole P.W."/>
        </authorList>
    </citation>
    <scope>NUCLEOTIDE SEQUENCE [LARGE SCALE GENOMIC DNA]</scope>
    <source>
        <strain evidence="6 7">DSM 18390</strain>
    </source>
</reference>
<protein>
    <recommendedName>
        <fullName evidence="5">Putative 3-methyladenine DNA glycosylase</fullName>
        <ecNumber evidence="5">3.2.2.-</ecNumber>
    </recommendedName>
</protein>
<proteinExistence type="inferred from homology"/>
<dbReference type="EMBL" id="AZFZ01000014">
    <property type="protein sequence ID" value="KRM44422.1"/>
    <property type="molecule type" value="Genomic_DNA"/>
</dbReference>
<evidence type="ECO:0000256" key="4">
    <source>
        <dbReference type="ARBA" id="ARBA00023204"/>
    </source>
</evidence>
<dbReference type="HAMAP" id="MF_00527">
    <property type="entry name" value="3MGH"/>
    <property type="match status" value="1"/>
</dbReference>